<organism evidence="8">
    <name type="scientific">Cuerna arida</name>
    <dbReference type="NCBI Taxonomy" id="1464854"/>
    <lineage>
        <taxon>Eukaryota</taxon>
        <taxon>Metazoa</taxon>
        <taxon>Ecdysozoa</taxon>
        <taxon>Arthropoda</taxon>
        <taxon>Hexapoda</taxon>
        <taxon>Insecta</taxon>
        <taxon>Pterygota</taxon>
        <taxon>Neoptera</taxon>
        <taxon>Paraneoptera</taxon>
        <taxon>Hemiptera</taxon>
        <taxon>Auchenorrhyncha</taxon>
        <taxon>Membracoidea</taxon>
        <taxon>Cicadellidae</taxon>
        <taxon>Cicadellinae</taxon>
        <taxon>Proconiini</taxon>
        <taxon>Cuerna</taxon>
    </lineage>
</organism>
<dbReference type="Gene3D" id="3.30.160.20">
    <property type="match status" value="5"/>
</dbReference>
<dbReference type="GO" id="GO:0005886">
    <property type="term" value="C:plasma membrane"/>
    <property type="evidence" value="ECO:0007669"/>
    <property type="project" value="TreeGrafter"/>
</dbReference>
<feature type="domain" description="DRBM" evidence="6">
    <location>
        <begin position="280"/>
        <end position="348"/>
    </location>
</feature>
<reference evidence="8" key="1">
    <citation type="submission" date="2015-11" db="EMBL/GenBank/DDBJ databases">
        <title>De novo transcriptome assembly of four potential Pierce s Disease insect vectors from Arizona vineyards.</title>
        <authorList>
            <person name="Tassone E.E."/>
        </authorList>
    </citation>
    <scope>NUCLEOTIDE SEQUENCE</scope>
</reference>
<dbReference type="GO" id="GO:0007281">
    <property type="term" value="P:germ cell development"/>
    <property type="evidence" value="ECO:0007669"/>
    <property type="project" value="TreeGrafter"/>
</dbReference>
<keyword evidence="2 3" id="KW-0694">RNA-binding</keyword>
<feature type="compositionally biased region" description="Basic and acidic residues" evidence="4">
    <location>
        <begin position="505"/>
        <end position="514"/>
    </location>
</feature>
<dbReference type="FunFam" id="3.30.160.20:FF:000007">
    <property type="entry name" value="Double-stranded RNA-binding protein Staufen homolog 1"/>
    <property type="match status" value="2"/>
</dbReference>
<feature type="domain" description="DRBM" evidence="6">
    <location>
        <begin position="173"/>
        <end position="253"/>
    </location>
</feature>
<feature type="domain" description="DRBM" evidence="6">
    <location>
        <begin position="88"/>
        <end position="155"/>
    </location>
</feature>
<dbReference type="GO" id="GO:0035418">
    <property type="term" value="P:protein localization to synapse"/>
    <property type="evidence" value="ECO:0007669"/>
    <property type="project" value="TreeGrafter"/>
</dbReference>
<evidence type="ECO:0000256" key="2">
    <source>
        <dbReference type="ARBA" id="ARBA00022884"/>
    </source>
</evidence>
<feature type="region of interest" description="Disordered" evidence="4">
    <location>
        <begin position="490"/>
        <end position="553"/>
    </location>
</feature>
<dbReference type="Pfam" id="PF16482">
    <property type="entry name" value="Staufen_C"/>
    <property type="match status" value="1"/>
</dbReference>
<evidence type="ECO:0000313" key="9">
    <source>
        <dbReference type="EMBL" id="JAS62410.1"/>
    </source>
</evidence>
<evidence type="ECO:0000256" key="1">
    <source>
        <dbReference type="ARBA" id="ARBA00022737"/>
    </source>
</evidence>
<dbReference type="GO" id="GO:0010494">
    <property type="term" value="C:cytoplasmic stress granule"/>
    <property type="evidence" value="ECO:0007669"/>
    <property type="project" value="TreeGrafter"/>
</dbReference>
<dbReference type="GO" id="GO:0003725">
    <property type="term" value="F:double-stranded RNA binding"/>
    <property type="evidence" value="ECO:0007669"/>
    <property type="project" value="TreeGrafter"/>
</dbReference>
<dbReference type="GO" id="GO:0008298">
    <property type="term" value="P:intracellular mRNA localization"/>
    <property type="evidence" value="ECO:0007669"/>
    <property type="project" value="TreeGrafter"/>
</dbReference>
<evidence type="ECO:0000313" key="7">
    <source>
        <dbReference type="EMBL" id="JAS52167.1"/>
    </source>
</evidence>
<dbReference type="EMBL" id="GECZ01012722">
    <property type="protein sequence ID" value="JAS57047.1"/>
    <property type="molecule type" value="Transcribed_RNA"/>
</dbReference>
<name>A0A1B6G3P1_9HEMI</name>
<sequence length="657" mass="73159">MDKSTEYSAILNMLLVILALYSKTNAMVYQEAMNVEDLDSLFSEDDCIEGTLSTTENGGPLIKSISFIDSPLATLGKDNENSDFEGKSPMSLVSELATFNNIKYQYILKEEDGPSHKKRFLISLLLGDHEYLAEGSSIKRAQHEAARLALNSTTYEHPPKSTKKEKIPKVASTPVLKLNEWARKHSGVTIMYSFIQQTRLDHKNLYHKSMYSKAENVHKVTVTVGDQRFVGEGSSTEAAKQSAAENALKQLQSAEGFCMFDDGVKDLFTKLFSSDSESQSPISLVFEFAAKSNLKASFDLVSEEGPAHIKKFVYKCIVGGEFETLGEGSSKKVAKTEAAKNMVEKLKSHSAYKQVDCGGTLMKRKSKKKKSRNLIKSVAKSNQEDIEHEYSVPEEINPISRLMQIQQQKHDMQPIFRLVEENTQDLSNRFSIEVTVGELSFVGSGPNKKTAKRKAAEGILEKLGYSTVSGKTRLVSSDFKKKEFSDSSTLKKKPLVPGLNLNSEKFSKFDDPSPSRDQNTNKPAELGNKESKKSKDKTRDKQDKVSNTKPKTELKKLAQQLGFRFQFSDFPKFNNTGFVSLVSLTTDPPKVCYGTGATTDQSQDRASLSALENLYKNQLNTVSQMLRETNLDASAKEGFYMVDGNTIVKTIVSKETK</sequence>
<feature type="compositionally biased region" description="Basic and acidic residues" evidence="4">
    <location>
        <begin position="527"/>
        <end position="553"/>
    </location>
</feature>
<dbReference type="PANTHER" id="PTHR46054:SF3">
    <property type="entry name" value="MATERNAL EFFECT PROTEIN STAUFEN"/>
    <property type="match status" value="1"/>
</dbReference>
<dbReference type="InterPro" id="IPR032478">
    <property type="entry name" value="Staufen_C"/>
</dbReference>
<dbReference type="InterPro" id="IPR051740">
    <property type="entry name" value="DRBM-containing_protein"/>
</dbReference>
<dbReference type="GO" id="GO:0098964">
    <property type="term" value="P:anterograde dendritic transport of messenger ribonucleoprotein complex"/>
    <property type="evidence" value="ECO:0007669"/>
    <property type="project" value="TreeGrafter"/>
</dbReference>
<dbReference type="GO" id="GO:0032839">
    <property type="term" value="C:dendrite cytoplasm"/>
    <property type="evidence" value="ECO:0007669"/>
    <property type="project" value="GOC"/>
</dbReference>
<dbReference type="GO" id="GO:0043025">
    <property type="term" value="C:neuronal cell body"/>
    <property type="evidence" value="ECO:0007669"/>
    <property type="project" value="TreeGrafter"/>
</dbReference>
<accession>A0A1B6G3P1</accession>
<evidence type="ECO:0000256" key="4">
    <source>
        <dbReference type="SAM" id="MobiDB-lite"/>
    </source>
</evidence>
<evidence type="ECO:0000256" key="5">
    <source>
        <dbReference type="SAM" id="SignalP"/>
    </source>
</evidence>
<feature type="domain" description="DRBM" evidence="6">
    <location>
        <begin position="397"/>
        <end position="465"/>
    </location>
</feature>
<dbReference type="PROSITE" id="PS50137">
    <property type="entry name" value="DS_RBD"/>
    <property type="match status" value="4"/>
</dbReference>
<dbReference type="GO" id="GO:0003729">
    <property type="term" value="F:mRNA binding"/>
    <property type="evidence" value="ECO:0007669"/>
    <property type="project" value="TreeGrafter"/>
</dbReference>
<proteinExistence type="predicted"/>
<evidence type="ECO:0000259" key="6">
    <source>
        <dbReference type="PROSITE" id="PS50137"/>
    </source>
</evidence>
<dbReference type="CDD" id="cd19857">
    <property type="entry name" value="DSRM_STAU_rpt1"/>
    <property type="match status" value="1"/>
</dbReference>
<dbReference type="SUPFAM" id="SSF54768">
    <property type="entry name" value="dsRNA-binding domain-like"/>
    <property type="match status" value="5"/>
</dbReference>
<dbReference type="EMBL" id="GECZ01017602">
    <property type="protein sequence ID" value="JAS52167.1"/>
    <property type="molecule type" value="Transcribed_RNA"/>
</dbReference>
<evidence type="ECO:0000256" key="3">
    <source>
        <dbReference type="PROSITE-ProRule" id="PRU00266"/>
    </source>
</evidence>
<feature type="chain" id="PRO_5008583258" description="DRBM domain-containing protein" evidence="5">
    <location>
        <begin position="27"/>
        <end position="657"/>
    </location>
</feature>
<keyword evidence="1" id="KW-0677">Repeat</keyword>
<dbReference type="PANTHER" id="PTHR46054">
    <property type="entry name" value="MATERNAL EFFECT PROTEIN STAUFEN"/>
    <property type="match status" value="1"/>
</dbReference>
<gene>
    <name evidence="7" type="ORF">g.17255</name>
    <name evidence="8" type="ORF">g.17256</name>
    <name evidence="9" type="ORF">g.17257</name>
</gene>
<dbReference type="Pfam" id="PF00035">
    <property type="entry name" value="dsrm"/>
    <property type="match status" value="4"/>
</dbReference>
<dbReference type="SMART" id="SM00358">
    <property type="entry name" value="DSRM"/>
    <property type="match status" value="4"/>
</dbReference>
<protein>
    <recommendedName>
        <fullName evidence="6">DRBM domain-containing protein</fullName>
    </recommendedName>
</protein>
<evidence type="ECO:0000313" key="8">
    <source>
        <dbReference type="EMBL" id="JAS57047.1"/>
    </source>
</evidence>
<dbReference type="CDD" id="cd19861">
    <property type="entry name" value="DSRM_STAU_rpt5"/>
    <property type="match status" value="1"/>
</dbReference>
<dbReference type="AlphaFoldDB" id="A0A1B6G3P1"/>
<dbReference type="EMBL" id="GECZ01007359">
    <property type="protein sequence ID" value="JAS62410.1"/>
    <property type="molecule type" value="Transcribed_RNA"/>
</dbReference>
<dbReference type="InterPro" id="IPR014720">
    <property type="entry name" value="dsRBD_dom"/>
</dbReference>
<keyword evidence="5" id="KW-0732">Signal</keyword>
<dbReference type="CDD" id="cd19860">
    <property type="entry name" value="DSRM_STAU_rpt4"/>
    <property type="match status" value="1"/>
</dbReference>
<feature type="signal peptide" evidence="5">
    <location>
        <begin position="1"/>
        <end position="26"/>
    </location>
</feature>
<dbReference type="GO" id="GO:0010468">
    <property type="term" value="P:regulation of gene expression"/>
    <property type="evidence" value="ECO:0007669"/>
    <property type="project" value="UniProtKB-ARBA"/>
</dbReference>